<dbReference type="Gene3D" id="1.20.1310.10">
    <property type="entry name" value="Cullin Repeats"/>
    <property type="match status" value="4"/>
</dbReference>
<dbReference type="Pfam" id="PF00888">
    <property type="entry name" value="Cullin"/>
    <property type="match status" value="1"/>
</dbReference>
<dbReference type="Pfam" id="PF26557">
    <property type="entry name" value="Cullin_AB"/>
    <property type="match status" value="1"/>
</dbReference>
<reference evidence="10" key="1">
    <citation type="submission" date="2017-02" db="UniProtKB">
        <authorList>
            <consortium name="WormBaseParasite"/>
        </authorList>
    </citation>
    <scope>IDENTIFICATION</scope>
</reference>
<dbReference type="SMART" id="SM00182">
    <property type="entry name" value="CULLIN"/>
    <property type="match status" value="1"/>
</dbReference>
<dbReference type="OrthoDB" id="27073at2759"/>
<keyword evidence="9" id="KW-1185">Reference proteome</keyword>
<dbReference type="SUPFAM" id="SSF75632">
    <property type="entry name" value="Cullin homology domain"/>
    <property type="match status" value="1"/>
</dbReference>
<dbReference type="InterPro" id="IPR036388">
    <property type="entry name" value="WH-like_DNA-bd_sf"/>
</dbReference>
<dbReference type="InterPro" id="IPR036390">
    <property type="entry name" value="WH_DNA-bd_sf"/>
</dbReference>
<dbReference type="PANTHER" id="PTHR11932">
    <property type="entry name" value="CULLIN"/>
    <property type="match status" value="1"/>
</dbReference>
<dbReference type="InterPro" id="IPR019559">
    <property type="entry name" value="Cullin_neddylation_domain"/>
</dbReference>
<dbReference type="GO" id="GO:0031461">
    <property type="term" value="C:cullin-RING ubiquitin ligase complex"/>
    <property type="evidence" value="ECO:0007669"/>
    <property type="project" value="InterPro"/>
</dbReference>
<dbReference type="Pfam" id="PF10557">
    <property type="entry name" value="Cullin_Nedd8"/>
    <property type="match status" value="1"/>
</dbReference>
<evidence type="ECO:0000256" key="3">
    <source>
        <dbReference type="ARBA" id="ARBA00022843"/>
    </source>
</evidence>
<dbReference type="InterPro" id="IPR016158">
    <property type="entry name" value="Cullin_homology"/>
</dbReference>
<feature type="domain" description="Cullin family profile" evidence="7">
    <location>
        <begin position="424"/>
        <end position="640"/>
    </location>
</feature>
<dbReference type="SUPFAM" id="SSF46785">
    <property type="entry name" value="Winged helix' DNA-binding domain"/>
    <property type="match status" value="1"/>
</dbReference>
<dbReference type="InterPro" id="IPR016159">
    <property type="entry name" value="Cullin_repeat-like_dom_sf"/>
</dbReference>
<evidence type="ECO:0000256" key="5">
    <source>
        <dbReference type="RuleBase" id="RU003829"/>
    </source>
</evidence>
<evidence type="ECO:0000256" key="2">
    <source>
        <dbReference type="ARBA" id="ARBA00022499"/>
    </source>
</evidence>
<dbReference type="WBParaSite" id="HNAJ_0000881001-mRNA-1">
    <property type="protein sequence ID" value="HNAJ_0000881001-mRNA-1"/>
    <property type="gene ID" value="HNAJ_0000881001"/>
</dbReference>
<gene>
    <name evidence="8" type="ORF">HNAJ_LOCUS8806</name>
</gene>
<dbReference type="GO" id="GO:0031625">
    <property type="term" value="F:ubiquitin protein ligase binding"/>
    <property type="evidence" value="ECO:0007669"/>
    <property type="project" value="InterPro"/>
</dbReference>
<dbReference type="SMART" id="SM00884">
    <property type="entry name" value="Cullin_Nedd8"/>
    <property type="match status" value="1"/>
</dbReference>
<dbReference type="InterPro" id="IPR036317">
    <property type="entry name" value="Cullin_homology_sf"/>
</dbReference>
<dbReference type="Proteomes" id="UP000278807">
    <property type="component" value="Unassembled WGS sequence"/>
</dbReference>
<dbReference type="PROSITE" id="PS50069">
    <property type="entry name" value="CULLIN_2"/>
    <property type="match status" value="1"/>
</dbReference>
<protein>
    <submittedName>
        <fullName evidence="10">CULLIN_2 domain-containing protein</fullName>
    </submittedName>
</protein>
<keyword evidence="2" id="KW-1017">Isopeptide bond</keyword>
<dbReference type="InterPro" id="IPR045093">
    <property type="entry name" value="Cullin"/>
</dbReference>
<feature type="region of interest" description="Disordered" evidence="6">
    <location>
        <begin position="396"/>
        <end position="418"/>
    </location>
</feature>
<dbReference type="SUPFAM" id="SSF74788">
    <property type="entry name" value="Cullin repeat-like"/>
    <property type="match status" value="1"/>
</dbReference>
<evidence type="ECO:0000313" key="8">
    <source>
        <dbReference type="EMBL" id="VDO04941.1"/>
    </source>
</evidence>
<sequence>MTLKAVPVDFEAKWKNLGAVCQNVIRCKDIGNDLWCRSFSDVYSLCVSRPESQAYKLYEAVTEILRERITEILSDLSSTNDNEFLLIYARHWDNFQTGLKWLDNLLRFVNSQYVAPRRPCEADMVYGDPLPAAQSHTMEILQLGLSLWKTILIDALGPRFTSCLLAEVSNDRLGIVSHQICILPCLESFLRVDELKGLTKIALNVYADLFAKPLIEITRICYSEYTSRSCTLPCTEFILEALEFLNQETERASKYYPYSREEIINLFNEIFVHDQLDYLNSNIGEFVKTEQKDVLRKFYQLLSPTNQCTELIKQFGLQVKSKVNSVLSSIPNDRTAPSYFVNNLLTIRNYFTQFIDQVFDGTSTYRNEMDKAFEQAINCSSSSVCESSVQKSVAGSLSYRSPPSPVSSSSTKPSSSARITNSARLAQYLNRYMDELLRRPEQHPIDEELDDKISASIVLFKYIEEKDLFRQFYQKSLCYRLLFNPTTTLELEESTITKLREVCGYEFISKFHRMHSDVQVALTSNDKFRAYLNDSNISVPFSHHCTVLTVSAWPINSKALINFNLPPSVADYLAHYEAFFKLEHVGKNLRWVLSACMVESKLHYTDDGRQYILQLTALHAATFSLFELRDVDQMSLGALRLNLFGESVVEDPETDEILKKAVKPLVDAGFLKLLTPDGLSPTEEFKDSVIVALNRAYTNRHSKVKFFYNPALLLNSAAAPGSKEEVEQVEKQVHEDRKFFLQAAIVRILKARKIIGHAELVKCVMVEASDRFKPPLPLVKRCVEDLIEKGYLERNPNDADQYNYLA</sequence>
<evidence type="ECO:0000259" key="7">
    <source>
        <dbReference type="PROSITE" id="PS50069"/>
    </source>
</evidence>
<dbReference type="FunFam" id="1.10.10.10:FF:000014">
    <property type="entry name" value="Cullin 1"/>
    <property type="match status" value="1"/>
</dbReference>
<dbReference type="Gene3D" id="3.30.230.130">
    <property type="entry name" value="Cullin, Chain C, Domain 2"/>
    <property type="match status" value="1"/>
</dbReference>
<dbReference type="STRING" id="102285.A0A0R3TN67"/>
<feature type="compositionally biased region" description="Low complexity" evidence="6">
    <location>
        <begin position="396"/>
        <end position="416"/>
    </location>
</feature>
<dbReference type="GO" id="GO:0006511">
    <property type="term" value="P:ubiquitin-dependent protein catabolic process"/>
    <property type="evidence" value="ECO:0007669"/>
    <property type="project" value="InterPro"/>
</dbReference>
<proteinExistence type="inferred from homology"/>
<dbReference type="InterPro" id="IPR059120">
    <property type="entry name" value="Cullin-like_AB"/>
</dbReference>
<dbReference type="PROSITE" id="PS01256">
    <property type="entry name" value="CULLIN_1"/>
    <property type="match status" value="1"/>
</dbReference>
<name>A0A0R3TN67_RODNA</name>
<dbReference type="AlphaFoldDB" id="A0A0R3TN67"/>
<dbReference type="EMBL" id="UZAE01012396">
    <property type="protein sequence ID" value="VDO04941.1"/>
    <property type="molecule type" value="Genomic_DNA"/>
</dbReference>
<dbReference type="InterPro" id="IPR016157">
    <property type="entry name" value="Cullin_CS"/>
</dbReference>
<evidence type="ECO:0000313" key="10">
    <source>
        <dbReference type="WBParaSite" id="HNAJ_0000881001-mRNA-1"/>
    </source>
</evidence>
<dbReference type="Gene3D" id="1.10.10.10">
    <property type="entry name" value="Winged helix-like DNA-binding domain superfamily/Winged helix DNA-binding domain"/>
    <property type="match status" value="1"/>
</dbReference>
<dbReference type="InterPro" id="IPR001373">
    <property type="entry name" value="Cullin_N"/>
</dbReference>
<organism evidence="10">
    <name type="scientific">Rodentolepis nana</name>
    <name type="common">Dwarf tapeworm</name>
    <name type="synonym">Hymenolepis nana</name>
    <dbReference type="NCBI Taxonomy" id="102285"/>
    <lineage>
        <taxon>Eukaryota</taxon>
        <taxon>Metazoa</taxon>
        <taxon>Spiralia</taxon>
        <taxon>Lophotrochozoa</taxon>
        <taxon>Platyhelminthes</taxon>
        <taxon>Cestoda</taxon>
        <taxon>Eucestoda</taxon>
        <taxon>Cyclophyllidea</taxon>
        <taxon>Hymenolepididae</taxon>
        <taxon>Rodentolepis</taxon>
    </lineage>
</organism>
<comment type="similarity">
    <text evidence="1 4 5">Belongs to the cullin family.</text>
</comment>
<evidence type="ECO:0000256" key="1">
    <source>
        <dbReference type="ARBA" id="ARBA00006019"/>
    </source>
</evidence>
<keyword evidence="3" id="KW-0832">Ubl conjugation</keyword>
<reference evidence="8 9" key="2">
    <citation type="submission" date="2018-11" db="EMBL/GenBank/DDBJ databases">
        <authorList>
            <consortium name="Pathogen Informatics"/>
        </authorList>
    </citation>
    <scope>NUCLEOTIDE SEQUENCE [LARGE SCALE GENOMIC DNA]</scope>
</reference>
<evidence type="ECO:0000256" key="4">
    <source>
        <dbReference type="PROSITE-ProRule" id="PRU00330"/>
    </source>
</evidence>
<evidence type="ECO:0000313" key="9">
    <source>
        <dbReference type="Proteomes" id="UP000278807"/>
    </source>
</evidence>
<evidence type="ECO:0000256" key="6">
    <source>
        <dbReference type="SAM" id="MobiDB-lite"/>
    </source>
</evidence>
<accession>A0A0R3TN67</accession>